<proteinExistence type="predicted"/>
<evidence type="ECO:0000313" key="2">
    <source>
        <dbReference type="Proteomes" id="UP001138751"/>
    </source>
</evidence>
<protein>
    <submittedName>
        <fullName evidence="1">DUF2459 domain-containing protein</fullName>
    </submittedName>
</protein>
<keyword evidence="2" id="KW-1185">Reference proteome</keyword>
<reference evidence="1" key="2">
    <citation type="journal article" date="2021" name="Syst. Appl. Microbiol.">
        <title>Roseomonas hellenica sp. nov., isolated from roots of wild-growing Alkanna tinctoria.</title>
        <authorList>
            <person name="Rat A."/>
            <person name="Naranjo H.D."/>
            <person name="Lebbe L."/>
            <person name="Cnockaert M."/>
            <person name="Krigas N."/>
            <person name="Grigoriadou K."/>
            <person name="Maloupa E."/>
            <person name="Willems A."/>
        </authorList>
    </citation>
    <scope>NUCLEOTIDE SEQUENCE</scope>
    <source>
        <strain evidence="1">LMG 31231</strain>
    </source>
</reference>
<dbReference type="Proteomes" id="UP001138751">
    <property type="component" value="Unassembled WGS sequence"/>
</dbReference>
<evidence type="ECO:0000313" key="1">
    <source>
        <dbReference type="EMBL" id="MBR0674150.1"/>
    </source>
</evidence>
<comment type="caution">
    <text evidence="1">The sequence shown here is derived from an EMBL/GenBank/DDBJ whole genome shotgun (WGS) entry which is preliminary data.</text>
</comment>
<organism evidence="1 2">
    <name type="scientific">Neoroseomonas soli</name>
    <dbReference type="NCBI Taxonomy" id="1081025"/>
    <lineage>
        <taxon>Bacteria</taxon>
        <taxon>Pseudomonadati</taxon>
        <taxon>Pseudomonadota</taxon>
        <taxon>Alphaproteobacteria</taxon>
        <taxon>Acetobacterales</taxon>
        <taxon>Acetobacteraceae</taxon>
        <taxon>Neoroseomonas</taxon>
    </lineage>
</organism>
<dbReference type="AlphaFoldDB" id="A0A9X9X421"/>
<dbReference type="EMBL" id="JAAEDM010000118">
    <property type="protein sequence ID" value="MBR0674150.1"/>
    <property type="molecule type" value="Genomic_DNA"/>
</dbReference>
<gene>
    <name evidence="1" type="ORF">GXW76_23465</name>
</gene>
<dbReference type="InterPro" id="IPR011727">
    <property type="entry name" value="CHP02117"/>
</dbReference>
<sequence length="204" mass="20771">MTPRRALLAAALPTACATPRAPARPLSGEMVIVSAESWHTDLCLAARAVRDGPLAPFAAEAPAAHAFAFGFGLEAWMRAERPGVIEALAAIGGGPALVSARALAGPIPPGAEESVTLRLPSGGIAAIAAFIAGQVEAPPPPAPPSGAWLLVPSRLRYTPGFTCNTWVMHALAEAGLPVPVATIRLRGETMVALRTEAARQAAAG</sequence>
<accession>A0A9X9X421</accession>
<name>A0A9X9X421_9PROT</name>
<dbReference type="Pfam" id="PF09601">
    <property type="entry name" value="DUF2459"/>
    <property type="match status" value="1"/>
</dbReference>
<reference evidence="1" key="1">
    <citation type="submission" date="2020-01" db="EMBL/GenBank/DDBJ databases">
        <authorList>
            <person name="Rat A."/>
        </authorList>
    </citation>
    <scope>NUCLEOTIDE SEQUENCE</scope>
    <source>
        <strain evidence="1">LMG 31231</strain>
    </source>
</reference>
<dbReference type="RefSeq" id="WP_211864574.1">
    <property type="nucleotide sequence ID" value="NZ_JAAEDM010000118.1"/>
</dbReference>